<feature type="region of interest" description="Disordered" evidence="1">
    <location>
        <begin position="144"/>
        <end position="195"/>
    </location>
</feature>
<organism evidence="2 3">
    <name type="scientific">Caballeronia glebae</name>
    <dbReference type="NCBI Taxonomy" id="1777143"/>
    <lineage>
        <taxon>Bacteria</taxon>
        <taxon>Pseudomonadati</taxon>
        <taxon>Pseudomonadota</taxon>
        <taxon>Betaproteobacteria</taxon>
        <taxon>Burkholderiales</taxon>
        <taxon>Burkholderiaceae</taxon>
        <taxon>Caballeronia</taxon>
    </lineage>
</organism>
<dbReference type="Proteomes" id="UP000054596">
    <property type="component" value="Unassembled WGS sequence"/>
</dbReference>
<reference evidence="2" key="1">
    <citation type="submission" date="2016-01" db="EMBL/GenBank/DDBJ databases">
        <authorList>
            <person name="Peeters C."/>
        </authorList>
    </citation>
    <scope>NUCLEOTIDE SEQUENCE [LARGE SCALE GENOMIC DNA]</scope>
    <source>
        <strain evidence="2">LMG 29325</strain>
    </source>
</reference>
<dbReference type="EMBL" id="FCOJ02000033">
    <property type="protein sequence ID" value="SAK72024.1"/>
    <property type="molecule type" value="Genomic_DNA"/>
</dbReference>
<evidence type="ECO:0000313" key="2">
    <source>
        <dbReference type="EMBL" id="SAK72024.1"/>
    </source>
</evidence>
<dbReference type="AlphaFoldDB" id="A0A158BPL5"/>
<evidence type="ECO:0000256" key="1">
    <source>
        <dbReference type="SAM" id="MobiDB-lite"/>
    </source>
</evidence>
<sequence length="267" mass="29601">MTPRETLASIAPASRRVHFLAPISPRHWSTTDLRDGDRFVARYVERSRFQLRRGEGEVGGAQLHWRCRSTRRCLWPTTTRLTHRAPMLPVVDLVIEVQRESDDRAFVDSAPTTTGRGEPTVRVVRKQAPLDQRALVLALASLRARESPAEPRSSETGIRRGTKTSNTAIDESNTTATNAIEPRNSSEDMSTSSGRETRCVETSTGLHYECGNTASMSRTAATTRVCSMVGTYDDAGRLDHLQPISAPAFLSVPRVESADRLSAQRRE</sequence>
<accession>A0A158BPL5</accession>
<feature type="compositionally biased region" description="Polar residues" evidence="1">
    <location>
        <begin position="163"/>
        <end position="178"/>
    </location>
</feature>
<protein>
    <submittedName>
        <fullName evidence="2">Uncharacterized protein</fullName>
    </submittedName>
</protein>
<keyword evidence="3" id="KW-1185">Reference proteome</keyword>
<gene>
    <name evidence="2" type="ORF">AWB82_04402</name>
</gene>
<evidence type="ECO:0000313" key="3">
    <source>
        <dbReference type="Proteomes" id="UP000054596"/>
    </source>
</evidence>
<feature type="compositionally biased region" description="Basic and acidic residues" evidence="1">
    <location>
        <begin position="144"/>
        <end position="153"/>
    </location>
</feature>
<comment type="caution">
    <text evidence="2">The sequence shown here is derived from an EMBL/GenBank/DDBJ whole genome shotgun (WGS) entry which is preliminary data.</text>
</comment>
<proteinExistence type="predicted"/>
<name>A0A158BPL5_9BURK</name>